<dbReference type="RefSeq" id="WP_255865427.1">
    <property type="nucleotide sequence ID" value="NZ_CP104263.1"/>
</dbReference>
<evidence type="ECO:0000313" key="2">
    <source>
        <dbReference type="EMBL" id="MCQ1949935.1"/>
    </source>
</evidence>
<reference evidence="2 3" key="1">
    <citation type="submission" date="2022-07" db="EMBL/GenBank/DDBJ databases">
        <title>Novel species in genus Arthrobacter.</title>
        <authorList>
            <person name="Liu Y."/>
        </authorList>
    </citation>
    <scope>NUCLEOTIDE SEQUENCE [LARGE SCALE GENOMIC DNA]</scope>
    <source>
        <strain evidence="3">zg-Y859</strain>
    </source>
</reference>
<keyword evidence="3" id="KW-1185">Reference proteome</keyword>
<comment type="caution">
    <text evidence="2">The sequence shown here is derived from an EMBL/GenBank/DDBJ whole genome shotgun (WGS) entry which is preliminary data.</text>
</comment>
<name>A0ABT1NQK8_9MICC</name>
<feature type="transmembrane region" description="Helical" evidence="1">
    <location>
        <begin position="45"/>
        <end position="64"/>
    </location>
</feature>
<evidence type="ECO:0000256" key="1">
    <source>
        <dbReference type="SAM" id="Phobius"/>
    </source>
</evidence>
<evidence type="ECO:0000313" key="3">
    <source>
        <dbReference type="Proteomes" id="UP001206924"/>
    </source>
</evidence>
<accession>A0ABT1NQK8</accession>
<organism evidence="2 3">
    <name type="scientific">Arthrobacter jinronghuae</name>
    <dbReference type="NCBI Taxonomy" id="2964609"/>
    <lineage>
        <taxon>Bacteria</taxon>
        <taxon>Bacillati</taxon>
        <taxon>Actinomycetota</taxon>
        <taxon>Actinomycetes</taxon>
        <taxon>Micrococcales</taxon>
        <taxon>Micrococcaceae</taxon>
        <taxon>Arthrobacter</taxon>
    </lineage>
</organism>
<keyword evidence="1" id="KW-0812">Transmembrane</keyword>
<keyword evidence="1" id="KW-0472">Membrane</keyword>
<dbReference type="Proteomes" id="UP001206924">
    <property type="component" value="Unassembled WGS sequence"/>
</dbReference>
<proteinExistence type="predicted"/>
<feature type="transmembrane region" description="Helical" evidence="1">
    <location>
        <begin position="84"/>
        <end position="101"/>
    </location>
</feature>
<gene>
    <name evidence="2" type="ORF">NNX28_08350</name>
</gene>
<sequence length="224" mass="23175">MDSNEPRYRTVALRVVVPGACLLLGLALVLPSATGWILVVGSRIVSPWPAAAALLLASVAIRWLGSRNGAGDRKNPRLHSPVPALLAAAVAGGGIAVGSLLDAGTESLILDPQGPEGCRAAVRESAFLMSGSGKVYAVGSHGIGRLAGEWNTDDGYRPIEAGDYTLVWSAIGGQLTVGGAWTANGYRLVEASEYIVQVDADGNELSGYVPVGPTEFEQQPVACR</sequence>
<feature type="transmembrane region" description="Helical" evidence="1">
    <location>
        <begin position="12"/>
        <end position="39"/>
    </location>
</feature>
<dbReference type="EMBL" id="JANFLP010000008">
    <property type="protein sequence ID" value="MCQ1949935.1"/>
    <property type="molecule type" value="Genomic_DNA"/>
</dbReference>
<keyword evidence="1" id="KW-1133">Transmembrane helix</keyword>
<protein>
    <submittedName>
        <fullName evidence="2">Uncharacterized protein</fullName>
    </submittedName>
</protein>